<comment type="caution">
    <text evidence="1">The sequence shown here is derived from an EMBL/GenBank/DDBJ whole genome shotgun (WGS) entry which is preliminary data.</text>
</comment>
<reference evidence="1 2" key="1">
    <citation type="journal article" date="2016" name="DNA Res.">
        <title>Genome sequence of Aspergillus luchuensis NBRC 4314.</title>
        <authorList>
            <person name="Yamada O."/>
            <person name="Machida M."/>
            <person name="Hosoyama A."/>
            <person name="Goto M."/>
            <person name="Takahashi T."/>
            <person name="Futagami T."/>
            <person name="Yamagata Y."/>
            <person name="Takeuchi M."/>
            <person name="Kobayashi T."/>
            <person name="Koike H."/>
            <person name="Abe K."/>
            <person name="Asai K."/>
            <person name="Arita M."/>
            <person name="Fujita N."/>
            <person name="Fukuda K."/>
            <person name="Higa K."/>
            <person name="Horikawa H."/>
            <person name="Ishikawa T."/>
            <person name="Jinno K."/>
            <person name="Kato Y."/>
            <person name="Kirimura K."/>
            <person name="Mizutani O."/>
            <person name="Nakasone K."/>
            <person name="Sano M."/>
            <person name="Shiraishi Y."/>
            <person name="Tsukahara M."/>
            <person name="Gomi K."/>
        </authorList>
    </citation>
    <scope>NUCLEOTIDE SEQUENCE [LARGE SCALE GENOMIC DNA]</scope>
    <source>
        <strain evidence="1 2">RIB 2604</strain>
    </source>
</reference>
<dbReference type="Proteomes" id="UP000075230">
    <property type="component" value="Unassembled WGS sequence"/>
</dbReference>
<dbReference type="AlphaFoldDB" id="A0A146F8I3"/>
<sequence length="66" mass="7787">MVAAISEVQLGQRQRRQLALKYYCSHWNNSPRQRSRSRCAFFLFARMDSPLEYIKFKGTEINDSGE</sequence>
<reference evidence="2" key="2">
    <citation type="submission" date="2016-02" db="EMBL/GenBank/DDBJ databases">
        <title>Genome sequencing of Aspergillus luchuensis NBRC 4314.</title>
        <authorList>
            <person name="Yamada O."/>
        </authorList>
    </citation>
    <scope>NUCLEOTIDE SEQUENCE [LARGE SCALE GENOMIC DNA]</scope>
    <source>
        <strain evidence="2">RIB 2604</strain>
    </source>
</reference>
<evidence type="ECO:0000313" key="2">
    <source>
        <dbReference type="Proteomes" id="UP000075230"/>
    </source>
</evidence>
<evidence type="ECO:0000313" key="1">
    <source>
        <dbReference type="EMBL" id="GAT21943.1"/>
    </source>
</evidence>
<name>A0A146F8I3_ASPKA</name>
<organism evidence="1 2">
    <name type="scientific">Aspergillus kawachii</name>
    <name type="common">White koji mold</name>
    <name type="synonym">Aspergillus awamori var. kawachi</name>
    <dbReference type="NCBI Taxonomy" id="1069201"/>
    <lineage>
        <taxon>Eukaryota</taxon>
        <taxon>Fungi</taxon>
        <taxon>Dikarya</taxon>
        <taxon>Ascomycota</taxon>
        <taxon>Pezizomycotina</taxon>
        <taxon>Eurotiomycetes</taxon>
        <taxon>Eurotiomycetidae</taxon>
        <taxon>Eurotiales</taxon>
        <taxon>Aspergillaceae</taxon>
        <taxon>Aspergillus</taxon>
        <taxon>Aspergillus subgen. Circumdati</taxon>
    </lineage>
</organism>
<gene>
    <name evidence="1" type="ORF">RIB2604_01400340</name>
</gene>
<dbReference type="EMBL" id="BCWF01000014">
    <property type="protein sequence ID" value="GAT21943.1"/>
    <property type="molecule type" value="Genomic_DNA"/>
</dbReference>
<protein>
    <submittedName>
        <fullName evidence="1">Uncharacterized protein</fullName>
    </submittedName>
</protein>
<proteinExistence type="predicted"/>
<accession>A0A146F8I3</accession>